<accession>A0A926HP81</accession>
<keyword evidence="10" id="KW-1185">Reference proteome</keyword>
<dbReference type="Pfam" id="PF01594">
    <property type="entry name" value="AI-2E_transport"/>
    <property type="match status" value="1"/>
</dbReference>
<feature type="transmembrane region" description="Helical" evidence="8">
    <location>
        <begin position="338"/>
        <end position="367"/>
    </location>
</feature>
<evidence type="ECO:0000313" key="10">
    <source>
        <dbReference type="Proteomes" id="UP000623172"/>
    </source>
</evidence>
<proteinExistence type="inferred from homology"/>
<feature type="transmembrane region" description="Helical" evidence="8">
    <location>
        <begin position="185"/>
        <end position="204"/>
    </location>
</feature>
<dbReference type="EMBL" id="JACRSR010000001">
    <property type="protein sequence ID" value="MBC8531394.1"/>
    <property type="molecule type" value="Genomic_DNA"/>
</dbReference>
<dbReference type="GO" id="GO:0055085">
    <property type="term" value="P:transmembrane transport"/>
    <property type="evidence" value="ECO:0007669"/>
    <property type="project" value="TreeGrafter"/>
</dbReference>
<evidence type="ECO:0000256" key="7">
    <source>
        <dbReference type="ARBA" id="ARBA00023136"/>
    </source>
</evidence>
<evidence type="ECO:0000313" key="9">
    <source>
        <dbReference type="EMBL" id="MBC8531394.1"/>
    </source>
</evidence>
<gene>
    <name evidence="9" type="ORF">H8696_05970</name>
</gene>
<feature type="transmembrane region" description="Helical" evidence="8">
    <location>
        <begin position="91"/>
        <end position="116"/>
    </location>
</feature>
<keyword evidence="7 8" id="KW-0472">Membrane</keyword>
<evidence type="ECO:0000256" key="6">
    <source>
        <dbReference type="ARBA" id="ARBA00022989"/>
    </source>
</evidence>
<keyword evidence="4" id="KW-1003">Cell membrane</keyword>
<feature type="transmembrane region" description="Helical" evidence="8">
    <location>
        <begin position="308"/>
        <end position="326"/>
    </location>
</feature>
<dbReference type="RefSeq" id="WP_249315939.1">
    <property type="nucleotide sequence ID" value="NZ_JACRSR010000001.1"/>
</dbReference>
<dbReference type="PANTHER" id="PTHR21716">
    <property type="entry name" value="TRANSMEMBRANE PROTEIN"/>
    <property type="match status" value="1"/>
</dbReference>
<dbReference type="PANTHER" id="PTHR21716:SF53">
    <property type="entry name" value="PERMEASE PERM-RELATED"/>
    <property type="match status" value="1"/>
</dbReference>
<evidence type="ECO:0000256" key="3">
    <source>
        <dbReference type="ARBA" id="ARBA00022448"/>
    </source>
</evidence>
<comment type="caution">
    <text evidence="9">The sequence shown here is derived from an EMBL/GenBank/DDBJ whole genome shotgun (WGS) entry which is preliminary data.</text>
</comment>
<evidence type="ECO:0000256" key="2">
    <source>
        <dbReference type="ARBA" id="ARBA00009773"/>
    </source>
</evidence>
<protein>
    <submittedName>
        <fullName evidence="9">AI-2E family transporter</fullName>
    </submittedName>
</protein>
<evidence type="ECO:0000256" key="5">
    <source>
        <dbReference type="ARBA" id="ARBA00022692"/>
    </source>
</evidence>
<evidence type="ECO:0000256" key="8">
    <source>
        <dbReference type="SAM" id="Phobius"/>
    </source>
</evidence>
<keyword evidence="6 8" id="KW-1133">Transmembrane helix</keyword>
<evidence type="ECO:0000256" key="1">
    <source>
        <dbReference type="ARBA" id="ARBA00004651"/>
    </source>
</evidence>
<feature type="transmembrane region" description="Helical" evidence="8">
    <location>
        <begin position="252"/>
        <end position="276"/>
    </location>
</feature>
<feature type="transmembrane region" description="Helical" evidence="8">
    <location>
        <begin position="12"/>
        <end position="31"/>
    </location>
</feature>
<dbReference type="Proteomes" id="UP000623172">
    <property type="component" value="Unassembled WGS sequence"/>
</dbReference>
<dbReference type="GO" id="GO:0005886">
    <property type="term" value="C:plasma membrane"/>
    <property type="evidence" value="ECO:0007669"/>
    <property type="project" value="UniProtKB-SubCell"/>
</dbReference>
<name>A0A926HP81_9FIRM</name>
<keyword evidence="5 8" id="KW-0812">Transmembrane</keyword>
<comment type="subcellular location">
    <subcellularLocation>
        <location evidence="1">Cell membrane</location>
        <topology evidence="1">Multi-pass membrane protein</topology>
    </subcellularLocation>
</comment>
<dbReference type="InterPro" id="IPR002549">
    <property type="entry name" value="AI-2E-like"/>
</dbReference>
<sequence length="387" mass="42319">MKRKIDWRYFKVCIYAFCTIAALVLFVRVLSSFDNIVQSVHGAVSGFLAIISPFIIGFVVAYLFNPVMKALESRIFPKALDHKSRRRARTIALAIIYVVLIGTVAVTLIFTVPVVIKNVSDLVAVIPQYIDEAKNFLETEVVQSDFVKNAGLDQSMEQELGNQIGVVGVWIQSFFSNLVGGAINVAQFIFKLVIGFTISAYMLVSKERIAKGLKRLVIAVLGRRRGESLIDFFRDSDVIFGNFIRGRLLDSLIIGILAIAAFWILGLPYGFLMGVIVGITNIVPYFGPFIGAVPPIIVALFESPGKAIAVGIVILVIQQLDGAVIGPKTMSNKMGISAFWVMIGVVVGGGLFGFVGMFIGVPLAAIFKLLMNRFIDNRLAGPEDMDK</sequence>
<dbReference type="AlphaFoldDB" id="A0A926HP81"/>
<reference evidence="9" key="1">
    <citation type="submission" date="2020-08" db="EMBL/GenBank/DDBJ databases">
        <title>Genome public.</title>
        <authorList>
            <person name="Liu C."/>
            <person name="Sun Q."/>
        </authorList>
    </citation>
    <scope>NUCLEOTIDE SEQUENCE</scope>
    <source>
        <strain evidence="9">NSJ-53</strain>
    </source>
</reference>
<comment type="similarity">
    <text evidence="2">Belongs to the autoinducer-2 exporter (AI-2E) (TC 2.A.86) family.</text>
</comment>
<evidence type="ECO:0000256" key="4">
    <source>
        <dbReference type="ARBA" id="ARBA00022475"/>
    </source>
</evidence>
<keyword evidence="3" id="KW-0813">Transport</keyword>
<feature type="transmembrane region" description="Helical" evidence="8">
    <location>
        <begin position="43"/>
        <end position="64"/>
    </location>
</feature>
<feature type="transmembrane region" description="Helical" evidence="8">
    <location>
        <begin position="282"/>
        <end position="301"/>
    </location>
</feature>
<organism evidence="9 10">
    <name type="scientific">Gehongia tenuis</name>
    <dbReference type="NCBI Taxonomy" id="2763655"/>
    <lineage>
        <taxon>Bacteria</taxon>
        <taxon>Bacillati</taxon>
        <taxon>Bacillota</taxon>
        <taxon>Clostridia</taxon>
        <taxon>Christensenellales</taxon>
        <taxon>Christensenellaceae</taxon>
        <taxon>Gehongia</taxon>
    </lineage>
</organism>